<dbReference type="PANTHER" id="PTHR13061">
    <property type="entry name" value="DYNACTIN SUBUNIT P25"/>
    <property type="match status" value="1"/>
</dbReference>
<dbReference type="InterPro" id="IPR050484">
    <property type="entry name" value="Transf_Hexapept/Carb_Anhydrase"/>
</dbReference>
<dbReference type="Gene3D" id="2.160.10.10">
    <property type="entry name" value="Hexapeptide repeat proteins"/>
    <property type="match status" value="1"/>
</dbReference>
<organism evidence="1 2">
    <name type="scientific">Thiorhodococcus fuscus</name>
    <dbReference type="NCBI Taxonomy" id="527200"/>
    <lineage>
        <taxon>Bacteria</taxon>
        <taxon>Pseudomonadati</taxon>
        <taxon>Pseudomonadota</taxon>
        <taxon>Gammaproteobacteria</taxon>
        <taxon>Chromatiales</taxon>
        <taxon>Chromatiaceae</taxon>
        <taxon>Thiorhodococcus</taxon>
    </lineage>
</organism>
<name>A0ABW4Y3U8_9GAMM</name>
<dbReference type="CDD" id="cd04645">
    <property type="entry name" value="LbH_gamma_CA_like"/>
    <property type="match status" value="1"/>
</dbReference>
<dbReference type="SUPFAM" id="SSF51161">
    <property type="entry name" value="Trimeric LpxA-like enzymes"/>
    <property type="match status" value="1"/>
</dbReference>
<proteinExistence type="predicted"/>
<evidence type="ECO:0000313" key="2">
    <source>
        <dbReference type="Proteomes" id="UP001597337"/>
    </source>
</evidence>
<dbReference type="PANTHER" id="PTHR13061:SF56">
    <property type="entry name" value="PROTEIN YRDA"/>
    <property type="match status" value="1"/>
</dbReference>
<protein>
    <submittedName>
        <fullName evidence="1">Gamma carbonic anhydrase family protein</fullName>
    </submittedName>
</protein>
<evidence type="ECO:0000313" key="1">
    <source>
        <dbReference type="EMBL" id="MFD2110832.1"/>
    </source>
</evidence>
<reference evidence="2" key="1">
    <citation type="journal article" date="2019" name="Int. J. Syst. Evol. Microbiol.">
        <title>The Global Catalogue of Microorganisms (GCM) 10K type strain sequencing project: providing services to taxonomists for standard genome sequencing and annotation.</title>
        <authorList>
            <consortium name="The Broad Institute Genomics Platform"/>
            <consortium name="The Broad Institute Genome Sequencing Center for Infectious Disease"/>
            <person name="Wu L."/>
            <person name="Ma J."/>
        </authorList>
    </citation>
    <scope>NUCLEOTIDE SEQUENCE [LARGE SCALE GENOMIC DNA]</scope>
    <source>
        <strain evidence="2">KACC 12597</strain>
    </source>
</reference>
<dbReference type="RefSeq" id="WP_386023081.1">
    <property type="nucleotide sequence ID" value="NZ_JBHUHX010000006.1"/>
</dbReference>
<accession>A0ABW4Y3U8</accession>
<dbReference type="EMBL" id="JBHUHX010000006">
    <property type="protein sequence ID" value="MFD2110832.1"/>
    <property type="molecule type" value="Genomic_DNA"/>
</dbReference>
<dbReference type="InterPro" id="IPR047324">
    <property type="entry name" value="LbH_gamma_CA-like"/>
</dbReference>
<gene>
    <name evidence="1" type="ORF">ACFSJC_03140</name>
</gene>
<dbReference type="InterPro" id="IPR011004">
    <property type="entry name" value="Trimer_LpxA-like_sf"/>
</dbReference>
<dbReference type="Proteomes" id="UP001597337">
    <property type="component" value="Unassembled WGS sequence"/>
</dbReference>
<keyword evidence="2" id="KW-1185">Reference proteome</keyword>
<sequence length="182" mass="19849">MRPNIRPFESRSPRIAEDAWVDDTAVVIGDVTLAAESSIWPLCVVRGDIHRIEIGARTNIQDGSVLHVSHESRFMPGGAPLIVHDGVTVGHQVVLHGCEIQDHCLVGIGARVLDRAVLKPRTMLGAGSLVTPGQVLDGGFLWLGAPARRVRALTDRELEYLDYVADNYVRLIARHRGGTKPV</sequence>
<comment type="caution">
    <text evidence="1">The sequence shown here is derived from an EMBL/GenBank/DDBJ whole genome shotgun (WGS) entry which is preliminary data.</text>
</comment>